<evidence type="ECO:0000256" key="2">
    <source>
        <dbReference type="SAM" id="Phobius"/>
    </source>
</evidence>
<name>A0ABS3WQ23_9ACTN</name>
<feature type="compositionally biased region" description="Gly residues" evidence="1">
    <location>
        <begin position="202"/>
        <end position="217"/>
    </location>
</feature>
<evidence type="ECO:0000313" key="4">
    <source>
        <dbReference type="Proteomes" id="UP001518976"/>
    </source>
</evidence>
<dbReference type="Proteomes" id="UP001518976">
    <property type="component" value="Unassembled WGS sequence"/>
</dbReference>
<dbReference type="RefSeq" id="WP_209264027.1">
    <property type="nucleotide sequence ID" value="NZ_JAFFZN010000004.1"/>
</dbReference>
<evidence type="ECO:0000313" key="3">
    <source>
        <dbReference type="EMBL" id="MBO8185217.1"/>
    </source>
</evidence>
<gene>
    <name evidence="3" type="ORF">JW592_06980</name>
</gene>
<organism evidence="3 4">
    <name type="scientific">Streptomyces spirodelae</name>
    <dbReference type="NCBI Taxonomy" id="2812904"/>
    <lineage>
        <taxon>Bacteria</taxon>
        <taxon>Bacillati</taxon>
        <taxon>Actinomycetota</taxon>
        <taxon>Actinomycetes</taxon>
        <taxon>Kitasatosporales</taxon>
        <taxon>Streptomycetaceae</taxon>
        <taxon>Streptomyces</taxon>
    </lineage>
</organism>
<reference evidence="3 4" key="1">
    <citation type="submission" date="2021-02" db="EMBL/GenBank/DDBJ databases">
        <title>Streptomyces spirodelae sp. nov., isolated from duckweed.</title>
        <authorList>
            <person name="Saimee Y."/>
            <person name="Duangmal K."/>
        </authorList>
    </citation>
    <scope>NUCLEOTIDE SEQUENCE [LARGE SCALE GENOMIC DNA]</scope>
    <source>
        <strain evidence="3 4">DW4-2</strain>
    </source>
</reference>
<keyword evidence="2" id="KW-0472">Membrane</keyword>
<keyword evidence="2" id="KW-1133">Transmembrane helix</keyword>
<protein>
    <recommendedName>
        <fullName evidence="5">Serine/arginine repetitive matrix protein 2</fullName>
    </recommendedName>
</protein>
<evidence type="ECO:0000256" key="1">
    <source>
        <dbReference type="SAM" id="MobiDB-lite"/>
    </source>
</evidence>
<comment type="caution">
    <text evidence="3">The sequence shown here is derived from an EMBL/GenBank/DDBJ whole genome shotgun (WGS) entry which is preliminary data.</text>
</comment>
<dbReference type="EMBL" id="JAFFZN010000004">
    <property type="protein sequence ID" value="MBO8185217.1"/>
    <property type="molecule type" value="Genomic_DNA"/>
</dbReference>
<sequence length="217" mass="23023">MQPFPPPRIPANELRPGRHWYVTAAAIAVVLITLGAALGVYRFNDAIDAVDTHNQFANGDTVTLRLEPESEKTIWVKYPGRSPGPECDITGPGSPSLTDPGLEVFLTRDESWTALYTIDVPRAGDYSVTCSSQALSRYAFGEPEGLVTFTGWLMLAIALPVLGVIVCAVIVLVTAVRRSRHRKLLRAERYGSGGDHSARPGPGAGAGAGAAAGAGRQ</sequence>
<keyword evidence="4" id="KW-1185">Reference proteome</keyword>
<keyword evidence="2" id="KW-0812">Transmembrane</keyword>
<feature type="region of interest" description="Disordered" evidence="1">
    <location>
        <begin position="190"/>
        <end position="217"/>
    </location>
</feature>
<feature type="transmembrane region" description="Helical" evidence="2">
    <location>
        <begin position="20"/>
        <end position="41"/>
    </location>
</feature>
<accession>A0ABS3WQ23</accession>
<proteinExistence type="predicted"/>
<evidence type="ECO:0008006" key="5">
    <source>
        <dbReference type="Google" id="ProtNLM"/>
    </source>
</evidence>
<feature type="transmembrane region" description="Helical" evidence="2">
    <location>
        <begin position="152"/>
        <end position="176"/>
    </location>
</feature>